<keyword evidence="2" id="KW-1185">Reference proteome</keyword>
<sequence length="83" mass="9198">MSPSALSSAYYVLVTVNYVRKYRVTVSPIVNGRAHPGASFFLGGEEPYAIKPMFLKETMLMNKVEFCLKVVVLLVRPGTLSDV</sequence>
<dbReference type="Proteomes" id="UP000078492">
    <property type="component" value="Unassembled WGS sequence"/>
</dbReference>
<dbReference type="EMBL" id="KQ979479">
    <property type="protein sequence ID" value="KYN21385.1"/>
    <property type="molecule type" value="Genomic_DNA"/>
</dbReference>
<proteinExistence type="predicted"/>
<dbReference type="AlphaFoldDB" id="A0A195E846"/>
<accession>A0A195E846</accession>
<reference evidence="1 2" key="1">
    <citation type="submission" date="2015-09" db="EMBL/GenBank/DDBJ databases">
        <title>Trachymyrmex cornetzi WGS genome.</title>
        <authorList>
            <person name="Nygaard S."/>
            <person name="Hu H."/>
            <person name="Boomsma J."/>
            <person name="Zhang G."/>
        </authorList>
    </citation>
    <scope>NUCLEOTIDE SEQUENCE [LARGE SCALE GENOMIC DNA]</scope>
    <source>
        <strain evidence="1">Tcor2-1</strain>
        <tissue evidence="1">Whole body</tissue>
    </source>
</reference>
<organism evidence="1 2">
    <name type="scientific">Trachymyrmex cornetzi</name>
    <dbReference type="NCBI Taxonomy" id="471704"/>
    <lineage>
        <taxon>Eukaryota</taxon>
        <taxon>Metazoa</taxon>
        <taxon>Ecdysozoa</taxon>
        <taxon>Arthropoda</taxon>
        <taxon>Hexapoda</taxon>
        <taxon>Insecta</taxon>
        <taxon>Pterygota</taxon>
        <taxon>Neoptera</taxon>
        <taxon>Endopterygota</taxon>
        <taxon>Hymenoptera</taxon>
        <taxon>Apocrita</taxon>
        <taxon>Aculeata</taxon>
        <taxon>Formicoidea</taxon>
        <taxon>Formicidae</taxon>
        <taxon>Myrmicinae</taxon>
        <taxon>Trachymyrmex</taxon>
    </lineage>
</organism>
<gene>
    <name evidence="1" type="ORF">ALC57_06311</name>
</gene>
<evidence type="ECO:0000313" key="2">
    <source>
        <dbReference type="Proteomes" id="UP000078492"/>
    </source>
</evidence>
<name>A0A195E846_9HYME</name>
<evidence type="ECO:0000313" key="1">
    <source>
        <dbReference type="EMBL" id="KYN21385.1"/>
    </source>
</evidence>
<protein>
    <submittedName>
        <fullName evidence="1">Uncharacterized protein</fullName>
    </submittedName>
</protein>